<feature type="region of interest" description="Disordered" evidence="1">
    <location>
        <begin position="157"/>
        <end position="187"/>
    </location>
</feature>
<name>A0A9N8HHR1_9STRA</name>
<reference evidence="3" key="1">
    <citation type="submission" date="2020-06" db="EMBL/GenBank/DDBJ databases">
        <authorList>
            <consortium name="Plant Systems Biology data submission"/>
        </authorList>
    </citation>
    <scope>NUCLEOTIDE SEQUENCE</scope>
    <source>
        <strain evidence="3">D6</strain>
    </source>
</reference>
<feature type="compositionally biased region" description="Low complexity" evidence="1">
    <location>
        <begin position="173"/>
        <end position="184"/>
    </location>
</feature>
<gene>
    <name evidence="3" type="ORF">SEMRO_551_G164900.1</name>
</gene>
<keyword evidence="2" id="KW-0812">Transmembrane</keyword>
<evidence type="ECO:0000313" key="3">
    <source>
        <dbReference type="EMBL" id="CAB9512710.1"/>
    </source>
</evidence>
<evidence type="ECO:0000256" key="1">
    <source>
        <dbReference type="SAM" id="MobiDB-lite"/>
    </source>
</evidence>
<accession>A0A9N8HHR1</accession>
<dbReference type="Proteomes" id="UP001153069">
    <property type="component" value="Unassembled WGS sequence"/>
</dbReference>
<keyword evidence="2" id="KW-1133">Transmembrane helix</keyword>
<evidence type="ECO:0000256" key="2">
    <source>
        <dbReference type="SAM" id="Phobius"/>
    </source>
</evidence>
<keyword evidence="4" id="KW-1185">Reference proteome</keyword>
<evidence type="ECO:0000313" key="4">
    <source>
        <dbReference type="Proteomes" id="UP001153069"/>
    </source>
</evidence>
<organism evidence="3 4">
    <name type="scientific">Seminavis robusta</name>
    <dbReference type="NCBI Taxonomy" id="568900"/>
    <lineage>
        <taxon>Eukaryota</taxon>
        <taxon>Sar</taxon>
        <taxon>Stramenopiles</taxon>
        <taxon>Ochrophyta</taxon>
        <taxon>Bacillariophyta</taxon>
        <taxon>Bacillariophyceae</taxon>
        <taxon>Bacillariophycidae</taxon>
        <taxon>Naviculales</taxon>
        <taxon>Naviculaceae</taxon>
        <taxon>Seminavis</taxon>
    </lineage>
</organism>
<protein>
    <submittedName>
        <fullName evidence="3">Uncharacterized protein</fullName>
    </submittedName>
</protein>
<sequence length="293" mass="31579">MLEEKRAKNVVFEGRIATGDDLKKVGPKTDNDRQKVGAVAVTPLRAVESGDELLLPYRFQGTIMRNQTENNDHPTEQMPATALNRAAIRPAASGLPGAYPTYPTGSNISVASGFDEENQLQEHAPSDIAASGQLSTSGLAEQANTVGLVRARPVSDEHLQDRQTAEPVPAVEQQQQGGDHSQSQPTEDKDHSFLRLLLLLAFCVSFLVVIGLIIFSFGGDKATSESSNLPVQAEQVVGVDPSNNATAPAAEWTWDLPFAVPNHTIHTIQRDTEHANKGVPMAERTPAACQLFE</sequence>
<keyword evidence="2" id="KW-0472">Membrane</keyword>
<proteinExistence type="predicted"/>
<dbReference type="AlphaFoldDB" id="A0A9N8HHR1"/>
<comment type="caution">
    <text evidence="3">The sequence shown here is derived from an EMBL/GenBank/DDBJ whole genome shotgun (WGS) entry which is preliminary data.</text>
</comment>
<dbReference type="EMBL" id="CAICTM010000550">
    <property type="protein sequence ID" value="CAB9512710.1"/>
    <property type="molecule type" value="Genomic_DNA"/>
</dbReference>
<feature type="transmembrane region" description="Helical" evidence="2">
    <location>
        <begin position="196"/>
        <end position="218"/>
    </location>
</feature>